<dbReference type="InterPro" id="IPR035437">
    <property type="entry name" value="SNase_OB-fold_sf"/>
</dbReference>
<keyword evidence="1" id="KW-0732">Signal</keyword>
<dbReference type="PANTHER" id="PTHR12302">
    <property type="entry name" value="EBNA2 BINDING PROTEIN P100"/>
    <property type="match status" value="1"/>
</dbReference>
<dbReference type="Gene3D" id="2.40.50.90">
    <property type="match status" value="1"/>
</dbReference>
<protein>
    <submittedName>
        <fullName evidence="3">Endonuclease YncB, thermonuclease family</fullName>
    </submittedName>
</protein>
<dbReference type="InterPro" id="IPR016071">
    <property type="entry name" value="Staphylococal_nuclease_OB-fold"/>
</dbReference>
<feature type="domain" description="TNase-like" evidence="2">
    <location>
        <begin position="44"/>
        <end position="162"/>
    </location>
</feature>
<evidence type="ECO:0000259" key="2">
    <source>
        <dbReference type="PROSITE" id="PS50830"/>
    </source>
</evidence>
<dbReference type="GO" id="GO:0004519">
    <property type="term" value="F:endonuclease activity"/>
    <property type="evidence" value="ECO:0007669"/>
    <property type="project" value="UniProtKB-KW"/>
</dbReference>
<evidence type="ECO:0000313" key="4">
    <source>
        <dbReference type="Proteomes" id="UP000323300"/>
    </source>
</evidence>
<keyword evidence="3" id="KW-0255">Endonuclease</keyword>
<organism evidence="3 4">
    <name type="scientific">Neomesorhizobium albiziae</name>
    <dbReference type="NCBI Taxonomy" id="335020"/>
    <lineage>
        <taxon>Bacteria</taxon>
        <taxon>Pseudomonadati</taxon>
        <taxon>Pseudomonadota</taxon>
        <taxon>Alphaproteobacteria</taxon>
        <taxon>Hyphomicrobiales</taxon>
        <taxon>Phyllobacteriaceae</taxon>
        <taxon>Neomesorhizobium</taxon>
    </lineage>
</organism>
<dbReference type="Proteomes" id="UP000323300">
    <property type="component" value="Unassembled WGS sequence"/>
</dbReference>
<dbReference type="PROSITE" id="PS50830">
    <property type="entry name" value="TNASE_3"/>
    <property type="match status" value="1"/>
</dbReference>
<evidence type="ECO:0000313" key="3">
    <source>
        <dbReference type="EMBL" id="SFL13385.1"/>
    </source>
</evidence>
<dbReference type="SMART" id="SM00318">
    <property type="entry name" value="SNc"/>
    <property type="match status" value="1"/>
</dbReference>
<evidence type="ECO:0000256" key="1">
    <source>
        <dbReference type="SAM" id="SignalP"/>
    </source>
</evidence>
<dbReference type="Pfam" id="PF00565">
    <property type="entry name" value="SNase"/>
    <property type="match status" value="1"/>
</dbReference>
<feature type="chain" id="PRO_5009302740" evidence="1">
    <location>
        <begin position="35"/>
        <end position="246"/>
    </location>
</feature>
<keyword evidence="3" id="KW-0540">Nuclease</keyword>
<feature type="signal peptide" evidence="1">
    <location>
        <begin position="1"/>
        <end position="34"/>
    </location>
</feature>
<reference evidence="3 4" key="1">
    <citation type="submission" date="2016-10" db="EMBL/GenBank/DDBJ databases">
        <authorList>
            <person name="Varghese N."/>
            <person name="Submissions S."/>
        </authorList>
    </citation>
    <scope>NUCLEOTIDE SEQUENCE [LARGE SCALE GENOMIC DNA]</scope>
    <source>
        <strain evidence="3 4">DSM 21822</strain>
    </source>
</reference>
<dbReference type="EMBL" id="FOSL01000038">
    <property type="protein sequence ID" value="SFL13385.1"/>
    <property type="molecule type" value="Genomic_DNA"/>
</dbReference>
<name>A0A1I4F5W4_9HYPH</name>
<keyword evidence="3" id="KW-0378">Hydrolase</keyword>
<dbReference type="PANTHER" id="PTHR12302:SF26">
    <property type="entry name" value="BLR1266 PROTEIN"/>
    <property type="match status" value="1"/>
</dbReference>
<sequence length="246" mass="26447">MKLLSERGIPLSSMRNALLVAACAVSCASTSASAGQVLTGKASVVDGDTIEIRGESIRFNGIDAPESTQLCLDAKGKQYRCGSATAKALAAFLEKSSPTSCDFVDRDRYGRYVGNCWRADGTSVQEWLVAHGLALDWERYSGGAYAKLQQKARSQKSGMWSGTFENPWEWRANKQTSAVAAPIAQLPAEGNGGCLIKGNVSAKGERIYHVPGQEHYSRTAISESKGERWFCTEGEAASAGWRPAAR</sequence>
<accession>A0A1I4F5W4</accession>
<dbReference type="AlphaFoldDB" id="A0A1I4F5W4"/>
<dbReference type="SUPFAM" id="SSF50199">
    <property type="entry name" value="Staphylococcal nuclease"/>
    <property type="match status" value="1"/>
</dbReference>
<keyword evidence="4" id="KW-1185">Reference proteome</keyword>
<gene>
    <name evidence="3" type="ORF">SAMN04488498_1388</name>
</gene>
<proteinExistence type="predicted"/>